<accession>A0A915HW20</accession>
<name>A0A915HW20_ROMCU</name>
<proteinExistence type="predicted"/>
<dbReference type="Proteomes" id="UP000887565">
    <property type="component" value="Unplaced"/>
</dbReference>
<feature type="region of interest" description="Disordered" evidence="1">
    <location>
        <begin position="72"/>
        <end position="95"/>
    </location>
</feature>
<sequence length="95" mass="10316">MKYSSENLQPATAGPALRRFKNISFGDVWRSMYSRGHGATRRPLVRSSALKDLHGGVGAVPSLVDVRAGVTTPNRAQHKGPGSEPVDCLKHQSYE</sequence>
<evidence type="ECO:0000256" key="1">
    <source>
        <dbReference type="SAM" id="MobiDB-lite"/>
    </source>
</evidence>
<protein>
    <submittedName>
        <fullName evidence="3">Uncharacterized protein</fullName>
    </submittedName>
</protein>
<dbReference type="WBParaSite" id="nRc.2.0.1.t06094-RA">
    <property type="protein sequence ID" value="nRc.2.0.1.t06094-RA"/>
    <property type="gene ID" value="nRc.2.0.1.g06094"/>
</dbReference>
<evidence type="ECO:0000313" key="3">
    <source>
        <dbReference type="WBParaSite" id="nRc.2.0.1.t06094-RA"/>
    </source>
</evidence>
<dbReference type="AlphaFoldDB" id="A0A915HW20"/>
<evidence type="ECO:0000313" key="2">
    <source>
        <dbReference type="Proteomes" id="UP000887565"/>
    </source>
</evidence>
<reference evidence="3" key="1">
    <citation type="submission" date="2022-11" db="UniProtKB">
        <authorList>
            <consortium name="WormBaseParasite"/>
        </authorList>
    </citation>
    <scope>IDENTIFICATION</scope>
</reference>
<organism evidence="2 3">
    <name type="scientific">Romanomermis culicivorax</name>
    <name type="common">Nematode worm</name>
    <dbReference type="NCBI Taxonomy" id="13658"/>
    <lineage>
        <taxon>Eukaryota</taxon>
        <taxon>Metazoa</taxon>
        <taxon>Ecdysozoa</taxon>
        <taxon>Nematoda</taxon>
        <taxon>Enoplea</taxon>
        <taxon>Dorylaimia</taxon>
        <taxon>Mermithida</taxon>
        <taxon>Mermithoidea</taxon>
        <taxon>Mermithidae</taxon>
        <taxon>Romanomermis</taxon>
    </lineage>
</organism>
<keyword evidence="2" id="KW-1185">Reference proteome</keyword>